<dbReference type="AlphaFoldDB" id="A0A6A3GC37"/>
<feature type="chain" id="PRO_5036163933" description="Secreted protein" evidence="1">
    <location>
        <begin position="19"/>
        <end position="106"/>
    </location>
</feature>
<dbReference type="EMBL" id="QXGC01006976">
    <property type="protein sequence ID" value="KAE9161245.1"/>
    <property type="molecule type" value="Genomic_DNA"/>
</dbReference>
<organism evidence="2 7">
    <name type="scientific">Phytophthora fragariae</name>
    <dbReference type="NCBI Taxonomy" id="53985"/>
    <lineage>
        <taxon>Eukaryota</taxon>
        <taxon>Sar</taxon>
        <taxon>Stramenopiles</taxon>
        <taxon>Oomycota</taxon>
        <taxon>Peronosporomycetes</taxon>
        <taxon>Peronosporales</taxon>
        <taxon>Peronosporaceae</taxon>
        <taxon>Phytophthora</taxon>
    </lineage>
</organism>
<evidence type="ECO:0000313" key="3">
    <source>
        <dbReference type="EMBL" id="KAE9082827.1"/>
    </source>
</evidence>
<evidence type="ECO:0000256" key="1">
    <source>
        <dbReference type="SAM" id="SignalP"/>
    </source>
</evidence>
<evidence type="ECO:0008006" key="10">
    <source>
        <dbReference type="Google" id="ProtNLM"/>
    </source>
</evidence>
<evidence type="ECO:0000313" key="2">
    <source>
        <dbReference type="EMBL" id="KAE8954420.1"/>
    </source>
</evidence>
<name>A0A6A3GC37_9STRA</name>
<dbReference type="Proteomes" id="UP000476176">
    <property type="component" value="Unassembled WGS sequence"/>
</dbReference>
<evidence type="ECO:0000313" key="4">
    <source>
        <dbReference type="EMBL" id="KAE9108459.1"/>
    </source>
</evidence>
<dbReference type="EMBL" id="QXGA01001868">
    <property type="protein sequence ID" value="KAE9108459.1"/>
    <property type="molecule type" value="Genomic_DNA"/>
</dbReference>
<accession>A0A6A3GC37</accession>
<feature type="signal peptide" evidence="1">
    <location>
        <begin position="1"/>
        <end position="18"/>
    </location>
</feature>
<gene>
    <name evidence="5" type="ORF">PF004_g30898</name>
    <name evidence="4" type="ORF">PF006_g20879</name>
    <name evidence="3" type="ORF">PF010_g21438</name>
    <name evidence="2" type="ORF">PF011_g32107</name>
</gene>
<dbReference type="Proteomes" id="UP000440732">
    <property type="component" value="Unassembled WGS sequence"/>
</dbReference>
<reference evidence="7 8" key="1">
    <citation type="submission" date="2018-09" db="EMBL/GenBank/DDBJ databases">
        <title>Genomic investigation of the strawberry pathogen Phytophthora fragariae indicates pathogenicity is determined by transcriptional variation in three key races.</title>
        <authorList>
            <person name="Adams T.M."/>
            <person name="Armitage A.D."/>
            <person name="Sobczyk M.K."/>
            <person name="Bates H.J."/>
            <person name="Dunwell J.M."/>
            <person name="Nellist C.F."/>
            <person name="Harrison R.J."/>
        </authorList>
    </citation>
    <scope>NUCLEOTIDE SEQUENCE [LARGE SCALE GENOMIC DNA]</scope>
    <source>
        <strain evidence="5 8">BC-23</strain>
        <strain evidence="4 6">NOV-5</strain>
        <strain evidence="3 9">ONT-3</strain>
        <strain evidence="2 7">SCRP245</strain>
    </source>
</reference>
<proteinExistence type="predicted"/>
<evidence type="ECO:0000313" key="9">
    <source>
        <dbReference type="Proteomes" id="UP000488956"/>
    </source>
</evidence>
<dbReference type="Proteomes" id="UP000488956">
    <property type="component" value="Unassembled WGS sequence"/>
</dbReference>
<comment type="caution">
    <text evidence="2">The sequence shown here is derived from an EMBL/GenBank/DDBJ whole genome shotgun (WGS) entry which is preliminary data.</text>
</comment>
<evidence type="ECO:0000313" key="7">
    <source>
        <dbReference type="Proteomes" id="UP000460718"/>
    </source>
</evidence>
<evidence type="ECO:0000313" key="5">
    <source>
        <dbReference type="EMBL" id="KAE9161245.1"/>
    </source>
</evidence>
<evidence type="ECO:0000313" key="6">
    <source>
        <dbReference type="Proteomes" id="UP000440732"/>
    </source>
</evidence>
<keyword evidence="1" id="KW-0732">Signal</keyword>
<evidence type="ECO:0000313" key="8">
    <source>
        <dbReference type="Proteomes" id="UP000476176"/>
    </source>
</evidence>
<dbReference type="EMBL" id="QXFX01001933">
    <property type="protein sequence ID" value="KAE9082827.1"/>
    <property type="molecule type" value="Genomic_DNA"/>
</dbReference>
<dbReference type="EMBL" id="QXFW01009113">
    <property type="protein sequence ID" value="KAE8954420.1"/>
    <property type="molecule type" value="Genomic_DNA"/>
</dbReference>
<protein>
    <recommendedName>
        <fullName evidence="10">Secreted protein</fullName>
    </recommendedName>
</protein>
<sequence length="106" mass="11586">MAAGRLLAVWPLQVGCMAELRLWAVWPLGDCWLYGRRRLAVWPNCTPGRLGALLRQPGAHDLFAYSSVSLVVSVAKCLSDCGTYSTKCGTRLTRSLCGTPVYVRAV</sequence>
<dbReference type="Proteomes" id="UP000460718">
    <property type="component" value="Unassembled WGS sequence"/>
</dbReference>